<protein>
    <recommendedName>
        <fullName evidence="4">Pre-rRNA-processing protein PNO1</fullName>
    </recommendedName>
    <alternativeName>
        <fullName evidence="8">Pre-rRNA-processing protein pno1</fullName>
    </alternativeName>
</protein>
<sequence length="266" mass="29146">MPVPTALLKPPAAPESVLLPGLDPDDELLLDVEDSSLPESDAAAAPDVPEDTDMTIDEEGRPRFVPGKDVDPIRRAETRKVTIPPNRMSALKSNWTKANSLTDIDNPRYPPLVDHCKLQVRMNTKEKRVELRSSKFTQSAEALQMGADFVSAFAMGFDIDDAIALLRLDSLYIQSFDIKDVRQTLGPDALGRAIGRIAGKDGKTKFAIENATKTRIVLAGSRIHILGAFENIGMARESIVSLVLGAQPGKVYNSLRIIASRIKERF</sequence>
<evidence type="ECO:0000256" key="4">
    <source>
        <dbReference type="ARBA" id="ARBA00016042"/>
    </source>
</evidence>
<comment type="caution">
    <text evidence="11">The sequence shown here is derived from an EMBL/GenBank/DDBJ whole genome shotgun (WGS) entry which is preliminary data.</text>
</comment>
<name>A0AAE0MY34_9PEZI</name>
<dbReference type="InterPro" id="IPR036612">
    <property type="entry name" value="KH_dom_type_1_sf"/>
</dbReference>
<dbReference type="GO" id="GO:0003723">
    <property type="term" value="F:RNA binding"/>
    <property type="evidence" value="ECO:0007669"/>
    <property type="project" value="UniProtKB-KW"/>
</dbReference>
<dbReference type="FunFam" id="3.30.1370.10:FF:000009">
    <property type="entry name" value="RNA-binding protein PNO1"/>
    <property type="match status" value="1"/>
</dbReference>
<comment type="function">
    <text evidence="7">Required for small ribosomal subunit (SSU) synthesis. Has a role in the processing of early nucleolar and late cytoplasmic pre-RNA species.</text>
</comment>
<evidence type="ECO:0000256" key="7">
    <source>
        <dbReference type="ARBA" id="ARBA00025554"/>
    </source>
</evidence>
<evidence type="ECO:0000313" key="12">
    <source>
        <dbReference type="Proteomes" id="UP001287356"/>
    </source>
</evidence>
<keyword evidence="12" id="KW-1185">Reference proteome</keyword>
<gene>
    <name evidence="11" type="ORF">B0T24DRAFT_539564</name>
</gene>
<dbReference type="GO" id="GO:0005730">
    <property type="term" value="C:nucleolus"/>
    <property type="evidence" value="ECO:0007669"/>
    <property type="project" value="UniProtKB-SubCell"/>
</dbReference>
<evidence type="ECO:0000313" key="11">
    <source>
        <dbReference type="EMBL" id="KAK3361192.1"/>
    </source>
</evidence>
<dbReference type="AlphaFoldDB" id="A0AAE0MY34"/>
<dbReference type="InterPro" id="IPR055211">
    <property type="entry name" value="KH_PNO1_2nd"/>
</dbReference>
<evidence type="ECO:0000259" key="10">
    <source>
        <dbReference type="Pfam" id="PF22891"/>
    </source>
</evidence>
<evidence type="ECO:0000256" key="6">
    <source>
        <dbReference type="ARBA" id="ARBA00023242"/>
    </source>
</evidence>
<dbReference type="CDD" id="cd22392">
    <property type="entry name" value="KH-I_PNO1_rpt2"/>
    <property type="match status" value="1"/>
</dbReference>
<dbReference type="EMBL" id="JAULSN010000012">
    <property type="protein sequence ID" value="KAK3361192.1"/>
    <property type="molecule type" value="Genomic_DNA"/>
</dbReference>
<feature type="compositionally biased region" description="Basic and acidic residues" evidence="9">
    <location>
        <begin position="58"/>
        <end position="69"/>
    </location>
</feature>
<feature type="region of interest" description="Disordered" evidence="9">
    <location>
        <begin position="1"/>
        <end position="69"/>
    </location>
</feature>
<dbReference type="SUPFAM" id="SSF54791">
    <property type="entry name" value="Eukaryotic type KH-domain (KH-domain type I)"/>
    <property type="match status" value="1"/>
</dbReference>
<evidence type="ECO:0000256" key="1">
    <source>
        <dbReference type="ARBA" id="ARBA00004604"/>
    </source>
</evidence>
<proteinExistence type="inferred from homology"/>
<organism evidence="11 12">
    <name type="scientific">Lasiosphaeria ovina</name>
    <dbReference type="NCBI Taxonomy" id="92902"/>
    <lineage>
        <taxon>Eukaryota</taxon>
        <taxon>Fungi</taxon>
        <taxon>Dikarya</taxon>
        <taxon>Ascomycota</taxon>
        <taxon>Pezizomycotina</taxon>
        <taxon>Sordariomycetes</taxon>
        <taxon>Sordariomycetidae</taxon>
        <taxon>Sordariales</taxon>
        <taxon>Lasiosphaeriaceae</taxon>
        <taxon>Lasiosphaeria</taxon>
    </lineage>
</organism>
<evidence type="ECO:0000256" key="5">
    <source>
        <dbReference type="ARBA" id="ARBA00022884"/>
    </source>
</evidence>
<dbReference type="PANTHER" id="PTHR12826">
    <property type="entry name" value="RIBONUCLEASE Y"/>
    <property type="match status" value="1"/>
</dbReference>
<dbReference type="Proteomes" id="UP001287356">
    <property type="component" value="Unassembled WGS sequence"/>
</dbReference>
<comment type="subcellular location">
    <subcellularLocation>
        <location evidence="1">Nucleus</location>
        <location evidence="1">Nucleolus</location>
    </subcellularLocation>
</comment>
<evidence type="ECO:0000256" key="9">
    <source>
        <dbReference type="SAM" id="MobiDB-lite"/>
    </source>
</evidence>
<accession>A0AAE0MY34</accession>
<feature type="compositionally biased region" description="Acidic residues" evidence="9">
    <location>
        <begin position="48"/>
        <end position="57"/>
    </location>
</feature>
<keyword evidence="6" id="KW-0539">Nucleus</keyword>
<comment type="similarity">
    <text evidence="2">Belongs to the PNO1 family.</text>
</comment>
<evidence type="ECO:0000256" key="2">
    <source>
        <dbReference type="ARBA" id="ARBA00007515"/>
    </source>
</evidence>
<feature type="compositionally biased region" description="Acidic residues" evidence="9">
    <location>
        <begin position="23"/>
        <end position="36"/>
    </location>
</feature>
<evidence type="ECO:0000256" key="3">
    <source>
        <dbReference type="ARBA" id="ARBA00011420"/>
    </source>
</evidence>
<dbReference type="InterPro" id="IPR055212">
    <property type="entry name" value="KH-I_PNO1_first"/>
</dbReference>
<keyword evidence="5" id="KW-0694">RNA-binding</keyword>
<dbReference type="Gene3D" id="3.30.1370.10">
    <property type="entry name" value="K Homology domain, type 1"/>
    <property type="match status" value="1"/>
</dbReference>
<evidence type="ECO:0000256" key="8">
    <source>
        <dbReference type="ARBA" id="ARBA00071744"/>
    </source>
</evidence>
<dbReference type="Pfam" id="PF22891">
    <property type="entry name" value="KH_PNO1_2nd"/>
    <property type="match status" value="1"/>
</dbReference>
<reference evidence="11" key="1">
    <citation type="journal article" date="2023" name="Mol. Phylogenet. Evol.">
        <title>Genome-scale phylogeny and comparative genomics of the fungal order Sordariales.</title>
        <authorList>
            <person name="Hensen N."/>
            <person name="Bonometti L."/>
            <person name="Westerberg I."/>
            <person name="Brannstrom I.O."/>
            <person name="Guillou S."/>
            <person name="Cros-Aarteil S."/>
            <person name="Calhoun S."/>
            <person name="Haridas S."/>
            <person name="Kuo A."/>
            <person name="Mondo S."/>
            <person name="Pangilinan J."/>
            <person name="Riley R."/>
            <person name="LaButti K."/>
            <person name="Andreopoulos B."/>
            <person name="Lipzen A."/>
            <person name="Chen C."/>
            <person name="Yan M."/>
            <person name="Daum C."/>
            <person name="Ng V."/>
            <person name="Clum A."/>
            <person name="Steindorff A."/>
            <person name="Ohm R.A."/>
            <person name="Martin F."/>
            <person name="Silar P."/>
            <person name="Natvig D.O."/>
            <person name="Lalanne C."/>
            <person name="Gautier V."/>
            <person name="Ament-Velasquez S.L."/>
            <person name="Kruys A."/>
            <person name="Hutchinson M.I."/>
            <person name="Powell A.J."/>
            <person name="Barry K."/>
            <person name="Miller A.N."/>
            <person name="Grigoriev I.V."/>
            <person name="Debuchy R."/>
            <person name="Gladieux P."/>
            <person name="Hiltunen Thoren M."/>
            <person name="Johannesson H."/>
        </authorList>
    </citation>
    <scope>NUCLEOTIDE SEQUENCE</scope>
    <source>
        <strain evidence="11">CBS 958.72</strain>
    </source>
</reference>
<dbReference type="CDD" id="cd22391">
    <property type="entry name" value="KH-I_PNO1_rpt1"/>
    <property type="match status" value="1"/>
</dbReference>
<comment type="subunit">
    <text evidence="3">Component of the small ribosomal subunit, ribosomal RNA processing complex (SSU RRP complex).</text>
</comment>
<dbReference type="PANTHER" id="PTHR12826:SF13">
    <property type="entry name" value="RNA-BINDING PROTEIN PNO1"/>
    <property type="match status" value="1"/>
</dbReference>
<reference evidence="11" key="2">
    <citation type="submission" date="2023-06" db="EMBL/GenBank/DDBJ databases">
        <authorList>
            <consortium name="Lawrence Berkeley National Laboratory"/>
            <person name="Haridas S."/>
            <person name="Hensen N."/>
            <person name="Bonometti L."/>
            <person name="Westerberg I."/>
            <person name="Brannstrom I.O."/>
            <person name="Guillou S."/>
            <person name="Cros-Aarteil S."/>
            <person name="Calhoun S."/>
            <person name="Kuo A."/>
            <person name="Mondo S."/>
            <person name="Pangilinan J."/>
            <person name="Riley R."/>
            <person name="Labutti K."/>
            <person name="Andreopoulos B."/>
            <person name="Lipzen A."/>
            <person name="Chen C."/>
            <person name="Yanf M."/>
            <person name="Daum C."/>
            <person name="Ng V."/>
            <person name="Clum A."/>
            <person name="Steindorff A."/>
            <person name="Ohm R."/>
            <person name="Martin F."/>
            <person name="Silar P."/>
            <person name="Natvig D."/>
            <person name="Lalanne C."/>
            <person name="Gautier V."/>
            <person name="Ament-Velasquez S.L."/>
            <person name="Kruys A."/>
            <person name="Hutchinson M.I."/>
            <person name="Powell A.J."/>
            <person name="Barry K."/>
            <person name="Miller A.N."/>
            <person name="Grigoriev I.V."/>
            <person name="Debuchy R."/>
            <person name="Gladieux P."/>
            <person name="Thoren M.H."/>
            <person name="Johannesson H."/>
        </authorList>
    </citation>
    <scope>NUCLEOTIDE SEQUENCE</scope>
    <source>
        <strain evidence="11">CBS 958.72</strain>
    </source>
</reference>
<feature type="domain" description="PNO1 second type I KH" evidence="10">
    <location>
        <begin position="175"/>
        <end position="258"/>
    </location>
</feature>